<feature type="active site" description="Nucleophile" evidence="2">
    <location>
        <position position="157"/>
    </location>
</feature>
<dbReference type="InterPro" id="IPR010708">
    <property type="entry name" value="5'(3')-deoxyribonucleotidase"/>
</dbReference>
<reference evidence="4 5" key="1">
    <citation type="submission" date="2018-09" db="EMBL/GenBank/DDBJ databases">
        <title>YIM 75507 draft genome.</title>
        <authorList>
            <person name="Tang S."/>
            <person name="Feng Y."/>
        </authorList>
    </citation>
    <scope>NUCLEOTIDE SEQUENCE [LARGE SCALE GENOMIC DNA]</scope>
    <source>
        <strain evidence="4 5">YIM 75507</strain>
    </source>
</reference>
<dbReference type="InterPro" id="IPR036412">
    <property type="entry name" value="HAD-like_sf"/>
</dbReference>
<protein>
    <submittedName>
        <fullName evidence="4">Uncharacterized protein</fullName>
    </submittedName>
</protein>
<name>A0A3A4ABR7_9ACTN</name>
<evidence type="ECO:0000256" key="3">
    <source>
        <dbReference type="SAM" id="MobiDB-lite"/>
    </source>
</evidence>
<evidence type="ECO:0000256" key="2">
    <source>
        <dbReference type="PIRSR" id="PIRSR610708-1"/>
    </source>
</evidence>
<dbReference type="EMBL" id="QZEY01000017">
    <property type="protein sequence ID" value="RJL23934.1"/>
    <property type="molecule type" value="Genomic_DNA"/>
</dbReference>
<dbReference type="SUPFAM" id="SSF56784">
    <property type="entry name" value="HAD-like"/>
    <property type="match status" value="1"/>
</dbReference>
<dbReference type="InterPro" id="IPR023214">
    <property type="entry name" value="HAD_sf"/>
</dbReference>
<keyword evidence="5" id="KW-1185">Reference proteome</keyword>
<dbReference type="Proteomes" id="UP000265768">
    <property type="component" value="Unassembled WGS sequence"/>
</dbReference>
<dbReference type="GO" id="GO:0009264">
    <property type="term" value="P:deoxyribonucleotide catabolic process"/>
    <property type="evidence" value="ECO:0007669"/>
    <property type="project" value="InterPro"/>
</dbReference>
<feature type="region of interest" description="Disordered" evidence="3">
    <location>
        <begin position="1"/>
        <end position="25"/>
    </location>
</feature>
<accession>A0A3A4ABR7</accession>
<feature type="compositionally biased region" description="Polar residues" evidence="3">
    <location>
        <begin position="40"/>
        <end position="51"/>
    </location>
</feature>
<evidence type="ECO:0000256" key="1">
    <source>
        <dbReference type="ARBA" id="ARBA00009589"/>
    </source>
</evidence>
<comment type="similarity">
    <text evidence="1">Belongs to the 5'(3')-deoxyribonucleotidase family.</text>
</comment>
<sequence length="342" mass="36747">MAAADSPGNSSATARPTAWPGRTPMVASSCSRSRIRYSAGVSSGDWSNQPSAAAGTRSMYSCTIRRARLTGSITLGMSSRHSPSYSSMAIPPPRPRAGFHRRPCGPRPFPHGSGRRAGGAGGAAGCRAAGAVDGGAAPPKRKEGQRMTAPVKAIGVDVDDTLGAYWTAFRAWRHRVHNVPLEQMPAPARWSLAESGWGFAHDGEYFDAHCQAVEDGLLRDLPPLPGAREALRDLRERGVQIVIVTHRLCADRLSPGQVLADTAAWLEEHDLAFDQICFLDDKSRLNLDLFFDDAPHNIAALRAAGRRAVCMDAPYNAGLPGPRARSWDECHRLALKALELDA</sequence>
<feature type="region of interest" description="Disordered" evidence="3">
    <location>
        <begin position="38"/>
        <end position="57"/>
    </location>
</feature>
<evidence type="ECO:0000313" key="5">
    <source>
        <dbReference type="Proteomes" id="UP000265768"/>
    </source>
</evidence>
<comment type="caution">
    <text evidence="4">The sequence shown here is derived from an EMBL/GenBank/DDBJ whole genome shotgun (WGS) entry which is preliminary data.</text>
</comment>
<dbReference type="AlphaFoldDB" id="A0A3A4ABR7"/>
<feature type="active site" description="Proton donor" evidence="2">
    <location>
        <position position="159"/>
    </location>
</feature>
<dbReference type="Pfam" id="PF06941">
    <property type="entry name" value="NT5C"/>
    <property type="match status" value="1"/>
</dbReference>
<proteinExistence type="inferred from homology"/>
<dbReference type="Gene3D" id="3.40.50.1000">
    <property type="entry name" value="HAD superfamily/HAD-like"/>
    <property type="match status" value="1"/>
</dbReference>
<gene>
    <name evidence="4" type="ORF">D5H75_31345</name>
</gene>
<evidence type="ECO:0000313" key="4">
    <source>
        <dbReference type="EMBL" id="RJL23934.1"/>
    </source>
</evidence>
<organism evidence="4 5">
    <name type="scientific">Bailinhaonella thermotolerans</name>
    <dbReference type="NCBI Taxonomy" id="1070861"/>
    <lineage>
        <taxon>Bacteria</taxon>
        <taxon>Bacillati</taxon>
        <taxon>Actinomycetota</taxon>
        <taxon>Actinomycetes</taxon>
        <taxon>Streptosporangiales</taxon>
        <taxon>Streptosporangiaceae</taxon>
        <taxon>Bailinhaonella</taxon>
    </lineage>
</organism>
<dbReference type="GO" id="GO:0008253">
    <property type="term" value="F:5'-nucleotidase activity"/>
    <property type="evidence" value="ECO:0007669"/>
    <property type="project" value="InterPro"/>
</dbReference>